<evidence type="ECO:0000313" key="3">
    <source>
        <dbReference type="Proteomes" id="UP001066276"/>
    </source>
</evidence>
<name>A0AAV7R766_PLEWA</name>
<protein>
    <submittedName>
        <fullName evidence="2">Uncharacterized protein</fullName>
    </submittedName>
</protein>
<organism evidence="2 3">
    <name type="scientific">Pleurodeles waltl</name>
    <name type="common">Iberian ribbed newt</name>
    <dbReference type="NCBI Taxonomy" id="8319"/>
    <lineage>
        <taxon>Eukaryota</taxon>
        <taxon>Metazoa</taxon>
        <taxon>Chordata</taxon>
        <taxon>Craniata</taxon>
        <taxon>Vertebrata</taxon>
        <taxon>Euteleostomi</taxon>
        <taxon>Amphibia</taxon>
        <taxon>Batrachia</taxon>
        <taxon>Caudata</taxon>
        <taxon>Salamandroidea</taxon>
        <taxon>Salamandridae</taxon>
        <taxon>Pleurodelinae</taxon>
        <taxon>Pleurodeles</taxon>
    </lineage>
</organism>
<sequence length="189" mass="20241">MGPGAAVTHQRPRTWGGSGEVTSTCFRPPGQSLEPVRPPDSPQLRRRPCLSPLLSAGARLHSAVAARACNFLPSERLPFCERDTPCGKSPPSSSLIFAGFAARSHALSLRSPLPSGRAACSLQSPSVRRPPPMHSERLPFWTRDAPSAFLSSWGCELQDADQTSQELPTAFRNLPSPLGRAVDAHILSG</sequence>
<feature type="region of interest" description="Disordered" evidence="1">
    <location>
        <begin position="1"/>
        <end position="45"/>
    </location>
</feature>
<evidence type="ECO:0000313" key="2">
    <source>
        <dbReference type="EMBL" id="KAJ1148602.1"/>
    </source>
</evidence>
<dbReference type="Proteomes" id="UP001066276">
    <property type="component" value="Chromosome 5"/>
</dbReference>
<accession>A0AAV7R766</accession>
<keyword evidence="3" id="KW-1185">Reference proteome</keyword>
<proteinExistence type="predicted"/>
<comment type="caution">
    <text evidence="2">The sequence shown here is derived from an EMBL/GenBank/DDBJ whole genome shotgun (WGS) entry which is preliminary data.</text>
</comment>
<gene>
    <name evidence="2" type="ORF">NDU88_001430</name>
</gene>
<dbReference type="AlphaFoldDB" id="A0AAV7R766"/>
<reference evidence="2" key="1">
    <citation type="journal article" date="2022" name="bioRxiv">
        <title>Sequencing and chromosome-scale assembly of the giantPleurodeles waltlgenome.</title>
        <authorList>
            <person name="Brown T."/>
            <person name="Elewa A."/>
            <person name="Iarovenko S."/>
            <person name="Subramanian E."/>
            <person name="Araus A.J."/>
            <person name="Petzold A."/>
            <person name="Susuki M."/>
            <person name="Suzuki K.-i.T."/>
            <person name="Hayashi T."/>
            <person name="Toyoda A."/>
            <person name="Oliveira C."/>
            <person name="Osipova E."/>
            <person name="Leigh N.D."/>
            <person name="Simon A."/>
            <person name="Yun M.H."/>
        </authorList>
    </citation>
    <scope>NUCLEOTIDE SEQUENCE</scope>
    <source>
        <strain evidence="2">20211129_DDA</strain>
        <tissue evidence="2">Liver</tissue>
    </source>
</reference>
<evidence type="ECO:0000256" key="1">
    <source>
        <dbReference type="SAM" id="MobiDB-lite"/>
    </source>
</evidence>
<dbReference type="EMBL" id="JANPWB010000009">
    <property type="protein sequence ID" value="KAJ1148602.1"/>
    <property type="molecule type" value="Genomic_DNA"/>
</dbReference>